<proteinExistence type="inferred from homology"/>
<dbReference type="GO" id="GO:0005524">
    <property type="term" value="F:ATP binding"/>
    <property type="evidence" value="ECO:0007669"/>
    <property type="project" value="UniProtKB-KW"/>
</dbReference>
<dbReference type="FunFam" id="3.40.50.300:FF:000640">
    <property type="entry name" value="MoxR family ATPase"/>
    <property type="match status" value="1"/>
</dbReference>
<dbReference type="InterPro" id="IPR050764">
    <property type="entry name" value="CbbQ/NirQ/NorQ/GpvN"/>
</dbReference>
<protein>
    <submittedName>
        <fullName evidence="6">ATPase AAA</fullName>
    </submittedName>
</protein>
<accession>I8T140</accession>
<dbReference type="InterPro" id="IPR011703">
    <property type="entry name" value="ATPase_AAA-3"/>
</dbReference>
<dbReference type="Pfam" id="PF17863">
    <property type="entry name" value="AAA_lid_2"/>
    <property type="match status" value="1"/>
</dbReference>
<comment type="caution">
    <text evidence="6">The sequence shown here is derived from an EMBL/GenBank/DDBJ whole genome shotgun (WGS) entry which is preliminary data.</text>
</comment>
<dbReference type="CDD" id="cd00009">
    <property type="entry name" value="AAA"/>
    <property type="match status" value="1"/>
</dbReference>
<dbReference type="Gene3D" id="3.40.50.300">
    <property type="entry name" value="P-loop containing nucleotide triphosphate hydrolases"/>
    <property type="match status" value="1"/>
</dbReference>
<dbReference type="PANTHER" id="PTHR42759">
    <property type="entry name" value="MOXR FAMILY PROTEIN"/>
    <property type="match status" value="1"/>
</dbReference>
<dbReference type="GO" id="GO:0016887">
    <property type="term" value="F:ATP hydrolysis activity"/>
    <property type="evidence" value="ECO:0007669"/>
    <property type="project" value="InterPro"/>
</dbReference>
<evidence type="ECO:0000256" key="3">
    <source>
        <dbReference type="ARBA" id="ARBA00061607"/>
    </source>
</evidence>
<dbReference type="AlphaFoldDB" id="I8T140"/>
<dbReference type="STRING" id="1172194.WQQ_40300"/>
<dbReference type="Pfam" id="PF07726">
    <property type="entry name" value="AAA_3"/>
    <property type="match status" value="1"/>
</dbReference>
<dbReference type="SUPFAM" id="SSF52540">
    <property type="entry name" value="P-loop containing nucleoside triphosphate hydrolases"/>
    <property type="match status" value="1"/>
</dbReference>
<keyword evidence="7" id="KW-1185">Reference proteome</keyword>
<sequence>MRHSGDARLDNDMSSSPQADLQASLASLSRVVLGKDRQLRLALSCLLARGHLLVEDIPGMGKTTVALAMAQVLGLSYRRVQFTSDLLPADILGVSIYETRDGSFRFRPGPVFTQLLLADEINRASPKTQSALLEAMAEQQVSVDGETRALPQPFFVIGTQNPAEQVGVFPLPESQLDRFLMRISMGYPSVAAERALLIEPDRRDLLFDLRPVLQAESVLQLQREVLQVHTAPALVDYILALVQHTRTQSAFTHGLSPRAALALRHAAQAWAYIDGRKSVLPEDVQAVFAAVATHRLQPRERSAAARPPSAEELLAAVAIP</sequence>
<dbReference type="EMBL" id="AKGD01000004">
    <property type="protein sequence ID" value="EIT67595.1"/>
    <property type="molecule type" value="Genomic_DNA"/>
</dbReference>
<feature type="domain" description="ATPase AAA-3" evidence="4">
    <location>
        <begin position="51"/>
        <end position="181"/>
    </location>
</feature>
<gene>
    <name evidence="6" type="ORF">WQQ_40300</name>
</gene>
<keyword evidence="2" id="KW-0067">ATP-binding</keyword>
<reference evidence="6 7" key="1">
    <citation type="journal article" date="2012" name="J. Bacteriol.">
        <title>Genome Sequence of n-Alkane-Degrading Hydrocarboniphaga effusa Strain AP103T (ATCC BAA-332T).</title>
        <authorList>
            <person name="Chang H.K."/>
            <person name="Zylstra G.J."/>
            <person name="Chae J.C."/>
        </authorList>
    </citation>
    <scope>NUCLEOTIDE SEQUENCE [LARGE SCALE GENOMIC DNA]</scope>
    <source>
        <strain evidence="6 7">AP103</strain>
    </source>
</reference>
<name>I8T140_9GAMM</name>
<comment type="similarity">
    <text evidence="3">Belongs to the MoxR family.</text>
</comment>
<dbReference type="Proteomes" id="UP000003704">
    <property type="component" value="Unassembled WGS sequence"/>
</dbReference>
<evidence type="ECO:0000313" key="6">
    <source>
        <dbReference type="EMBL" id="EIT67595.1"/>
    </source>
</evidence>
<evidence type="ECO:0000259" key="4">
    <source>
        <dbReference type="Pfam" id="PF07726"/>
    </source>
</evidence>
<keyword evidence="1" id="KW-0547">Nucleotide-binding</keyword>
<evidence type="ECO:0000256" key="2">
    <source>
        <dbReference type="ARBA" id="ARBA00022840"/>
    </source>
</evidence>
<evidence type="ECO:0000259" key="5">
    <source>
        <dbReference type="Pfam" id="PF17863"/>
    </source>
</evidence>
<dbReference type="Gene3D" id="1.10.8.80">
    <property type="entry name" value="Magnesium chelatase subunit I, C-Terminal domain"/>
    <property type="match status" value="1"/>
</dbReference>
<evidence type="ECO:0000256" key="1">
    <source>
        <dbReference type="ARBA" id="ARBA00022741"/>
    </source>
</evidence>
<dbReference type="InterPro" id="IPR041628">
    <property type="entry name" value="ChlI/MoxR_AAA_lid"/>
</dbReference>
<dbReference type="PATRIC" id="fig|1172194.4.peg.3914"/>
<dbReference type="PANTHER" id="PTHR42759:SF5">
    <property type="entry name" value="METHANOL DEHYDROGENASE REGULATOR"/>
    <property type="match status" value="1"/>
</dbReference>
<dbReference type="PIRSF" id="PIRSF002849">
    <property type="entry name" value="AAA_ATPase_chaperone_MoxR_prd"/>
    <property type="match status" value="1"/>
</dbReference>
<feature type="domain" description="ChlI/MoxR AAA lid" evidence="5">
    <location>
        <begin position="244"/>
        <end position="313"/>
    </location>
</feature>
<organism evidence="6 7">
    <name type="scientific">Hydrocarboniphaga effusa AP103</name>
    <dbReference type="NCBI Taxonomy" id="1172194"/>
    <lineage>
        <taxon>Bacteria</taxon>
        <taxon>Pseudomonadati</taxon>
        <taxon>Pseudomonadota</taxon>
        <taxon>Gammaproteobacteria</taxon>
        <taxon>Nevskiales</taxon>
        <taxon>Nevskiaceae</taxon>
        <taxon>Hydrocarboniphaga</taxon>
    </lineage>
</organism>
<evidence type="ECO:0000313" key="7">
    <source>
        <dbReference type="Proteomes" id="UP000003704"/>
    </source>
</evidence>
<dbReference type="InterPro" id="IPR027417">
    <property type="entry name" value="P-loop_NTPase"/>
</dbReference>